<dbReference type="Pfam" id="PF11249">
    <property type="entry name" value="DUF3047"/>
    <property type="match status" value="1"/>
</dbReference>
<feature type="chain" id="PRO_5016853275" evidence="1">
    <location>
        <begin position="25"/>
        <end position="212"/>
    </location>
</feature>
<name>A0A369WNH6_9GAMM</name>
<proteinExistence type="predicted"/>
<evidence type="ECO:0000313" key="3">
    <source>
        <dbReference type="Proteomes" id="UP000253769"/>
    </source>
</evidence>
<dbReference type="OrthoDB" id="9775969at2"/>
<dbReference type="InterPro" id="IPR021409">
    <property type="entry name" value="DUF3047"/>
</dbReference>
<keyword evidence="1" id="KW-0732">Signal</keyword>
<reference evidence="2 3" key="1">
    <citation type="submission" date="2018-07" db="EMBL/GenBank/DDBJ databases">
        <title>Motiliproteus coralliicola sp. nov., a bacterium isolated from Coral.</title>
        <authorList>
            <person name="Wang G."/>
        </authorList>
    </citation>
    <scope>NUCLEOTIDE SEQUENCE [LARGE SCALE GENOMIC DNA]</scope>
    <source>
        <strain evidence="2 3">C34</strain>
    </source>
</reference>
<evidence type="ECO:0000313" key="2">
    <source>
        <dbReference type="EMBL" id="RDE22619.1"/>
    </source>
</evidence>
<gene>
    <name evidence="2" type="ORF">DV711_08510</name>
</gene>
<evidence type="ECO:0000256" key="1">
    <source>
        <dbReference type="SAM" id="SignalP"/>
    </source>
</evidence>
<dbReference type="EMBL" id="QQOH01000002">
    <property type="protein sequence ID" value="RDE22619.1"/>
    <property type="molecule type" value="Genomic_DNA"/>
</dbReference>
<keyword evidence="3" id="KW-1185">Reference proteome</keyword>
<accession>A0A369WNH6</accession>
<sequence length="212" mass="24123">MRPIRISRLIPVLVQIIFVMQVSAASEAPRWEEESFVGNTCYTITEQDGVEVIKGEADGTASLLYRRQQIDLQKTPVVSWRWKINDIYHHGISEKSREGDDYPARIYVVVRKGWLPWQTLAINYVWSSSGVKGDNWPSPYTEQSRMVAVDAGNARAGSWVELRRDLVKDFKQYFGEDVTELDGYAVMVDGDNTGSSGTAWFSAIRFHPREEG</sequence>
<dbReference type="Proteomes" id="UP000253769">
    <property type="component" value="Unassembled WGS sequence"/>
</dbReference>
<protein>
    <submittedName>
        <fullName evidence="2">DUF3047 domain-containing protein</fullName>
    </submittedName>
</protein>
<feature type="signal peptide" evidence="1">
    <location>
        <begin position="1"/>
        <end position="24"/>
    </location>
</feature>
<dbReference type="AlphaFoldDB" id="A0A369WNH6"/>
<comment type="caution">
    <text evidence="2">The sequence shown here is derived from an EMBL/GenBank/DDBJ whole genome shotgun (WGS) entry which is preliminary data.</text>
</comment>
<organism evidence="2 3">
    <name type="scientific">Motiliproteus coralliicola</name>
    <dbReference type="NCBI Taxonomy" id="2283196"/>
    <lineage>
        <taxon>Bacteria</taxon>
        <taxon>Pseudomonadati</taxon>
        <taxon>Pseudomonadota</taxon>
        <taxon>Gammaproteobacteria</taxon>
        <taxon>Oceanospirillales</taxon>
        <taxon>Oceanospirillaceae</taxon>
        <taxon>Motiliproteus</taxon>
    </lineage>
</organism>